<keyword evidence="1" id="KW-0732">Signal</keyword>
<name>A0A1G7FHM3_9ACTN</name>
<evidence type="ECO:0000313" key="4">
    <source>
        <dbReference type="Proteomes" id="UP000198614"/>
    </source>
</evidence>
<organism evidence="3 4">
    <name type="scientific">Streptomyces griseoaurantiacus</name>
    <dbReference type="NCBI Taxonomy" id="68213"/>
    <lineage>
        <taxon>Bacteria</taxon>
        <taxon>Bacillati</taxon>
        <taxon>Actinomycetota</taxon>
        <taxon>Actinomycetes</taxon>
        <taxon>Kitasatosporales</taxon>
        <taxon>Streptomycetaceae</taxon>
        <taxon>Streptomyces</taxon>
        <taxon>Streptomyces aurantiacus group</taxon>
    </lineage>
</organism>
<dbReference type="SUPFAM" id="SSF53850">
    <property type="entry name" value="Periplasmic binding protein-like II"/>
    <property type="match status" value="1"/>
</dbReference>
<dbReference type="EMBL" id="FNAX01000003">
    <property type="protein sequence ID" value="SDE75419.1"/>
    <property type="molecule type" value="Genomic_DNA"/>
</dbReference>
<dbReference type="Pfam" id="PF00497">
    <property type="entry name" value="SBP_bac_3"/>
    <property type="match status" value="1"/>
</dbReference>
<dbReference type="Proteomes" id="UP000198614">
    <property type="component" value="Unassembled WGS sequence"/>
</dbReference>
<dbReference type="Gene3D" id="3.40.190.10">
    <property type="entry name" value="Periplasmic binding protein-like II"/>
    <property type="match status" value="2"/>
</dbReference>
<reference evidence="3 4" key="1">
    <citation type="submission" date="2016-10" db="EMBL/GenBank/DDBJ databases">
        <authorList>
            <person name="de Groot N.N."/>
        </authorList>
    </citation>
    <scope>NUCLEOTIDE SEQUENCE [LARGE SCALE GENOMIC DNA]</scope>
    <source>
        <strain evidence="3 4">CGMCC 4.1859</strain>
    </source>
</reference>
<gene>
    <name evidence="3" type="ORF">SAMN05216260_103386</name>
</gene>
<dbReference type="PANTHER" id="PTHR35936:SF17">
    <property type="entry name" value="ARGININE-BINDING EXTRACELLULAR PROTEIN ARTP"/>
    <property type="match status" value="1"/>
</dbReference>
<dbReference type="SMART" id="SM00062">
    <property type="entry name" value="PBPb"/>
    <property type="match status" value="1"/>
</dbReference>
<dbReference type="AlphaFoldDB" id="A0A1G7FHM3"/>
<proteinExistence type="predicted"/>
<protein>
    <submittedName>
        <fullName evidence="3">Polar amino acid transport system substrate-binding protein</fullName>
    </submittedName>
</protein>
<evidence type="ECO:0000313" key="3">
    <source>
        <dbReference type="EMBL" id="SDE75419.1"/>
    </source>
</evidence>
<dbReference type="OrthoDB" id="571173at2"/>
<evidence type="ECO:0000256" key="1">
    <source>
        <dbReference type="ARBA" id="ARBA00022729"/>
    </source>
</evidence>
<accession>A0A1G7FHM3</accession>
<sequence>MTSPDARLVHDLAPTGVLRASLNLGNPVLAQGTPEEPSGITVDLAREVATRLGVPVRFLCFDAARKSYAAMAEGHADLCFLAVDPDREKEVAFTPPYVHIEGVYAVPVDSGFGTAGDVDRDGVRVGVKKGSAYDLHLTRALRHATVVRGEEGVDVFHAEDLDVAAGIRQPLTAHVARHPGLRLLEPAFMTIRQAVGTTRERRPETIRRLGELVTGLVASGFVAASLARSHQDPALAAPVPV</sequence>
<dbReference type="PANTHER" id="PTHR35936">
    <property type="entry name" value="MEMBRANE-BOUND LYTIC MUREIN TRANSGLYCOSYLASE F"/>
    <property type="match status" value="1"/>
</dbReference>
<feature type="domain" description="Solute-binding protein family 3/N-terminal" evidence="2">
    <location>
        <begin position="17"/>
        <end position="234"/>
    </location>
</feature>
<evidence type="ECO:0000259" key="2">
    <source>
        <dbReference type="SMART" id="SM00062"/>
    </source>
</evidence>
<dbReference type="InterPro" id="IPR001638">
    <property type="entry name" value="Solute-binding_3/MltF_N"/>
</dbReference>